<evidence type="ECO:0000256" key="1">
    <source>
        <dbReference type="ARBA" id="ARBA00008201"/>
    </source>
</evidence>
<accession>A0A0E0D6Y4</accession>
<dbReference type="InterPro" id="IPR032474">
    <property type="entry name" value="Argonaute_N"/>
</dbReference>
<dbReference type="InterPro" id="IPR000626">
    <property type="entry name" value="Ubiquitin-like_dom"/>
</dbReference>
<dbReference type="SUPFAM" id="SSF54236">
    <property type="entry name" value="Ubiquitin-like"/>
    <property type="match status" value="1"/>
</dbReference>
<feature type="domain" description="Piwi" evidence="5">
    <location>
        <begin position="667"/>
        <end position="721"/>
    </location>
</feature>
<feature type="domain" description="PAZ" evidence="4">
    <location>
        <begin position="429"/>
        <end position="534"/>
    </location>
</feature>
<dbReference type="SUPFAM" id="SSF53098">
    <property type="entry name" value="Ribonuclease H-like"/>
    <property type="match status" value="1"/>
</dbReference>
<dbReference type="InterPro" id="IPR012337">
    <property type="entry name" value="RNaseH-like_sf"/>
</dbReference>
<dbReference type="Pfam" id="PF02170">
    <property type="entry name" value="PAZ"/>
    <property type="match status" value="1"/>
</dbReference>
<proteinExistence type="inferred from homology"/>
<dbReference type="Pfam" id="PF16486">
    <property type="entry name" value="ArgoN"/>
    <property type="match status" value="1"/>
</dbReference>
<dbReference type="InterPro" id="IPR003165">
    <property type="entry name" value="Piwi"/>
</dbReference>
<dbReference type="Gene3D" id="3.40.50.2300">
    <property type="match status" value="1"/>
</dbReference>
<reference evidence="6" key="2">
    <citation type="submission" date="2018-05" db="EMBL/GenBank/DDBJ databases">
        <title>OmerRS3 (Oryza meridionalis Reference Sequence Version 3).</title>
        <authorList>
            <person name="Zhang J."/>
            <person name="Kudrna D."/>
            <person name="Lee S."/>
            <person name="Talag J."/>
            <person name="Welchert J."/>
            <person name="Wing R.A."/>
        </authorList>
    </citation>
    <scope>NUCLEOTIDE SEQUENCE [LARGE SCALE GENOMIC DNA]</scope>
    <source>
        <strain evidence="6">cv. OR44</strain>
    </source>
</reference>
<dbReference type="Proteomes" id="UP000008021">
    <property type="component" value="Chromosome 3"/>
</dbReference>
<dbReference type="AlphaFoldDB" id="A0A0E0D6Y4"/>
<evidence type="ECO:0000259" key="3">
    <source>
        <dbReference type="PROSITE" id="PS50053"/>
    </source>
</evidence>
<organism evidence="6">
    <name type="scientific">Oryza meridionalis</name>
    <dbReference type="NCBI Taxonomy" id="40149"/>
    <lineage>
        <taxon>Eukaryota</taxon>
        <taxon>Viridiplantae</taxon>
        <taxon>Streptophyta</taxon>
        <taxon>Embryophyta</taxon>
        <taxon>Tracheophyta</taxon>
        <taxon>Spermatophyta</taxon>
        <taxon>Magnoliopsida</taxon>
        <taxon>Liliopsida</taxon>
        <taxon>Poales</taxon>
        <taxon>Poaceae</taxon>
        <taxon>BOP clade</taxon>
        <taxon>Oryzoideae</taxon>
        <taxon>Oryzeae</taxon>
        <taxon>Oryzinae</taxon>
        <taxon>Oryza</taxon>
    </lineage>
</organism>
<dbReference type="InterPro" id="IPR036085">
    <property type="entry name" value="PAZ_dom_sf"/>
</dbReference>
<dbReference type="Gramene" id="OMERI03G31640.1">
    <property type="protein sequence ID" value="OMERI03G31640.1"/>
    <property type="gene ID" value="OMERI03G31640"/>
</dbReference>
<dbReference type="EnsemblPlants" id="OMERI03G31640.1">
    <property type="protein sequence ID" value="OMERI03G31640.1"/>
    <property type="gene ID" value="OMERI03G31640"/>
</dbReference>
<dbReference type="HOGENOM" id="CLU_004544_5_0_1"/>
<feature type="compositionally biased region" description="Gly residues" evidence="2">
    <location>
        <begin position="1"/>
        <end position="14"/>
    </location>
</feature>
<evidence type="ECO:0008006" key="8">
    <source>
        <dbReference type="Google" id="ProtNLM"/>
    </source>
</evidence>
<dbReference type="Pfam" id="PF02171">
    <property type="entry name" value="Piwi"/>
    <property type="match status" value="1"/>
</dbReference>
<dbReference type="CDD" id="cd02846">
    <property type="entry name" value="PAZ_argonaute_like"/>
    <property type="match status" value="1"/>
</dbReference>
<feature type="region of interest" description="Disordered" evidence="2">
    <location>
        <begin position="1"/>
        <end position="149"/>
    </location>
</feature>
<dbReference type="InterPro" id="IPR029071">
    <property type="entry name" value="Ubiquitin-like_domsf"/>
</dbReference>
<dbReference type="PROSITE" id="PS50053">
    <property type="entry name" value="UBIQUITIN_2"/>
    <property type="match status" value="1"/>
</dbReference>
<dbReference type="GO" id="GO:0003723">
    <property type="term" value="F:RNA binding"/>
    <property type="evidence" value="ECO:0007669"/>
    <property type="project" value="InterPro"/>
</dbReference>
<dbReference type="SUPFAM" id="SSF101690">
    <property type="entry name" value="PAZ domain"/>
    <property type="match status" value="1"/>
</dbReference>
<dbReference type="InterPro" id="IPR003100">
    <property type="entry name" value="PAZ_dom"/>
</dbReference>
<evidence type="ECO:0000313" key="7">
    <source>
        <dbReference type="Proteomes" id="UP000008021"/>
    </source>
</evidence>
<evidence type="ECO:0000313" key="6">
    <source>
        <dbReference type="EnsemblPlants" id="OMERI03G31640.1"/>
    </source>
</evidence>
<comment type="similarity">
    <text evidence="1">Belongs to the argonaute family. Ago subfamily.</text>
</comment>
<dbReference type="STRING" id="40149.A0A0E0D6Y4"/>
<feature type="compositionally biased region" description="Low complexity" evidence="2">
    <location>
        <begin position="15"/>
        <end position="25"/>
    </location>
</feature>
<feature type="compositionally biased region" description="Low complexity" evidence="2">
    <location>
        <begin position="136"/>
        <end position="149"/>
    </location>
</feature>
<sequence length="1079" mass="120056">MAHLGGGGRGGRGGEQQQRPPYSGRGDPGRSGGGPPPRGGIRPATGSVWPPPGMTPRPGPPPPEYPQPGPPAVVHGEPMPALHHQASYQPGAVYRAPSPGVPVPLGGYARSTPVTIRAPPPSHSSAPAPYQPAPAPASSSSSSAPSATALAKEVEQKLFVSETALAPPAGEASAAAAPAGEASVASDKDLAPVSKKGLAHPARPGYGAGAAGKKVMIRANQFLVNVADNNLFHYDASSPHPLSLPFPPLDLQNIDNDGISFYKIVPDICCGTSCMVLPPFHNVSINPESKSRATNREVLNELIKVHGRTSPGVKLPAFNGRKSLYTNGSLPFESEEFVVKLIDPEKKDKERVEREYKITIRIAARADLYHLQQFLLVFQQFLLGRKRDMPQETIMLGRQRDMPQETILLGRQMDMPKETILDVVLKESPFWNYVTVSRFFFFTQFGHRGDIGDYPECWRDISATSFFKPVTVFQFAEEFLNIRDTSRPLSDRDRVKYFWDRYNYRLKYVSWPRLQSGSDSRPVYLPMEVCKIVEGQRYSKKLNDKQVTNILRATCQRPQQRERSIHEEFGIKVCNDLVSVPARVLPPPMKMINGGTVDSFSQMHPEEVQRFCGDLIQMCNATGMSCCPRPVVDIRLSNPNNIENALRDVHRRTKELLVKEGKGSLQLLNVILPEVSGSYGKIKRVCETDLGCVSQCCLPRHASRLNKQYLENVALNINVKVSINPESESRPTYSEVIDEFIKLHGKTSLAGKFTAYDGRNRRRNVLVRVDVCGLIFKRYVRFTDTVQSIVHRAMQELNCIIRDSYISFQSRPLKGHLSIRAAGVEDGSTIYVNHRLRGGSGRAQASNRAPASVPQPTGRTSLRAYITSLRTSGKWFEWVEIPSDLRTTRKPQSFVLYWAEDARRLLRLIFACLERSHARRKTFDGNFKLDDMFYNYDLDVVEIVAPERLNLVQSSYAADLKAILEEVINAHFRYRNASSLVYPAYGSQLKEIISSAPYGHATCYSIDSRSLIFNHISMMDASQRIAIITSCIIHQGTNANTFKGLLNKLPLPTNLQDIWTSEVSHNTNSGQALRDCYGF</sequence>
<reference evidence="6" key="1">
    <citation type="submission" date="2015-04" db="UniProtKB">
        <authorList>
            <consortium name="EnsemblPlants"/>
        </authorList>
    </citation>
    <scope>IDENTIFICATION</scope>
</reference>
<evidence type="ECO:0000259" key="5">
    <source>
        <dbReference type="PROSITE" id="PS50822"/>
    </source>
</evidence>
<protein>
    <recommendedName>
        <fullName evidence="8">Ubiquitin-like domain-containing protein</fullName>
    </recommendedName>
</protein>
<dbReference type="PANTHER" id="PTHR22891">
    <property type="entry name" value="EUKARYOTIC TRANSLATION INITIATION FACTOR 2C"/>
    <property type="match status" value="1"/>
</dbReference>
<dbReference type="PROSITE" id="PS50821">
    <property type="entry name" value="PAZ"/>
    <property type="match status" value="1"/>
</dbReference>
<evidence type="ECO:0000259" key="4">
    <source>
        <dbReference type="PROSITE" id="PS50821"/>
    </source>
</evidence>
<feature type="compositionally biased region" description="Pro residues" evidence="2">
    <location>
        <begin position="49"/>
        <end position="71"/>
    </location>
</feature>
<feature type="domain" description="Ubiquitin-like" evidence="3">
    <location>
        <begin position="780"/>
        <end position="839"/>
    </location>
</feature>
<name>A0A0E0D6Y4_9ORYZ</name>
<dbReference type="Gene3D" id="2.170.260.10">
    <property type="entry name" value="paz domain"/>
    <property type="match status" value="1"/>
</dbReference>
<keyword evidence="7" id="KW-1185">Reference proteome</keyword>
<evidence type="ECO:0000256" key="2">
    <source>
        <dbReference type="SAM" id="MobiDB-lite"/>
    </source>
</evidence>
<dbReference type="PROSITE" id="PS50822">
    <property type="entry name" value="PIWI"/>
    <property type="match status" value="1"/>
</dbReference>